<dbReference type="PANTHER" id="PTHR11699">
    <property type="entry name" value="ALDEHYDE DEHYDROGENASE-RELATED"/>
    <property type="match status" value="1"/>
</dbReference>
<feature type="domain" description="Aldehyde dehydrogenase" evidence="1">
    <location>
        <begin position="1"/>
        <end position="194"/>
    </location>
</feature>
<reference evidence="3" key="1">
    <citation type="submission" date="2025-08" db="UniProtKB">
        <authorList>
            <consortium name="RefSeq"/>
        </authorList>
    </citation>
    <scope>IDENTIFICATION</scope>
</reference>
<sequence>MGQCCCAGARTFVEGKIYDEFVEKSAARAKKRTVGNPFDPNNEQGPQVDSEQLGKVLNYIDIGKQEGAKLVAGGSRHGDQGYFVQPTVFADVKDDMTIAKEEIFGPVQQILRFDSMEEVCDRANSSMYGLAAAVFTKDLDKAMMASQNLRAGTVWINMYNNFDAAAPFGGYKMSGNGREKGEYALEEYTEVKCVMMKVPEKNT</sequence>
<dbReference type="InterPro" id="IPR016162">
    <property type="entry name" value="Ald_DH_N"/>
</dbReference>
<dbReference type="InterPro" id="IPR015590">
    <property type="entry name" value="Aldehyde_DH_dom"/>
</dbReference>
<dbReference type="GeneID" id="106807612"/>
<dbReference type="InterPro" id="IPR016163">
    <property type="entry name" value="Ald_DH_C"/>
</dbReference>
<proteinExistence type="predicted"/>
<dbReference type="Pfam" id="PF00171">
    <property type="entry name" value="Aldedh"/>
    <property type="match status" value="1"/>
</dbReference>
<dbReference type="SUPFAM" id="SSF53720">
    <property type="entry name" value="ALDH-like"/>
    <property type="match status" value="1"/>
</dbReference>
<dbReference type="InterPro" id="IPR016161">
    <property type="entry name" value="Ald_DH/histidinol_DH"/>
</dbReference>
<dbReference type="Gene3D" id="3.40.605.10">
    <property type="entry name" value="Aldehyde Dehydrogenase, Chain A, domain 1"/>
    <property type="match status" value="1"/>
</dbReference>
<accession>A0ABM1DZW9</accession>
<name>A0ABM1DZW9_PRICU</name>
<evidence type="ECO:0000313" key="3">
    <source>
        <dbReference type="RefSeq" id="XP_014665490.1"/>
    </source>
</evidence>
<gene>
    <name evidence="3" type="primary">LOC106807612</name>
</gene>
<evidence type="ECO:0000313" key="2">
    <source>
        <dbReference type="Proteomes" id="UP000695022"/>
    </source>
</evidence>
<dbReference type="Proteomes" id="UP000695022">
    <property type="component" value="Unplaced"/>
</dbReference>
<protein>
    <submittedName>
        <fullName evidence="3">Aldehyde dehydrogenase, mitochondrial-like</fullName>
    </submittedName>
</protein>
<dbReference type="RefSeq" id="XP_014665490.1">
    <property type="nucleotide sequence ID" value="XM_014810004.1"/>
</dbReference>
<dbReference type="Gene3D" id="3.40.309.10">
    <property type="entry name" value="Aldehyde Dehydrogenase, Chain A, domain 2"/>
    <property type="match status" value="1"/>
</dbReference>
<organism evidence="2 3">
    <name type="scientific">Priapulus caudatus</name>
    <name type="common">Priapulid worm</name>
    <dbReference type="NCBI Taxonomy" id="37621"/>
    <lineage>
        <taxon>Eukaryota</taxon>
        <taxon>Metazoa</taxon>
        <taxon>Ecdysozoa</taxon>
        <taxon>Scalidophora</taxon>
        <taxon>Priapulida</taxon>
        <taxon>Priapulimorpha</taxon>
        <taxon>Priapulimorphida</taxon>
        <taxon>Priapulidae</taxon>
        <taxon>Priapulus</taxon>
    </lineage>
</organism>
<evidence type="ECO:0000259" key="1">
    <source>
        <dbReference type="Pfam" id="PF00171"/>
    </source>
</evidence>
<keyword evidence="2" id="KW-1185">Reference proteome</keyword>